<dbReference type="RefSeq" id="XP_027201433.1">
    <property type="nucleotide sequence ID" value="XM_027345632.1"/>
</dbReference>
<evidence type="ECO:0000256" key="2">
    <source>
        <dbReference type="PROSITE-ProRule" id="PRU00983"/>
    </source>
</evidence>
<dbReference type="InterPro" id="IPR035940">
    <property type="entry name" value="CAP_sf"/>
</dbReference>
<gene>
    <name evidence="6" type="primary">LOC113795450</name>
</gene>
<feature type="domain" description="C2 DOCK-type" evidence="3">
    <location>
        <begin position="1216"/>
        <end position="1388"/>
    </location>
</feature>
<dbReference type="InterPro" id="IPR001283">
    <property type="entry name" value="CRISP-related"/>
</dbReference>
<sequence>MLEYYWGFDQIDQKNNKRMEKSEGEEKRFREYYEQDGTKVIETITLCRIPPKGGLFSGTNLLDVDANFYHQVLDYTNELRAKHQAPPLTLFKDLSKFAQEWANHLAKLNQCIHRDQTKYGENIYYKYQYSKITLNGYEPVQSWYDEIEDYFPYFGKDPPKSIFHKVGHFTNLVWKETKRMGVGYAKGTNTVYVVANYDPPGNLFTAFKDNVLPPIVTQTITSSRISALIRESRMTVASILEVDQNFSQQVLNYTNDLRTKHGVPPLVLHQSLNKYAQEWADNLAKLNKSMPRDQNKFGENIFTKSHDAKITLNGIETVQSWYNEIEEYFPHFGKEPPKTLYPKVTNFVNLIWKDSKRLGVGFAKGTNTVYVVCYFDPRGAIPDMFKDQVLASKEVDCSTTCRIGPKEDSTKLAPTNVLEVDPKFYQQFLDYTNELRAKHQAPAVSFYKDLQRYAQEWAVHLAKINQCLPREQSKYGENLFYKSHYCKITLNGFEPIQSWYNEIEEYYPHFGKEPPKTIFAKIGHFTNLVWKQTKRIGVGYAKSANTVYVVCNYDPAGNINESTFHSCIESDYECKIRQWDQDVRQQIQQHYHQQTNEENADDSETLKPSIGKHFAENFIITDEEDIECIDEPKNVKFDFTRYYSKEKIQITSPFSNECLKHYIDCKHHVRYRSLSKYFGTMIDNSSSLTPKSSSTDFIANEMLTSKSFLTNFPLRPHLFECEDDDNESIGSGITGQKMLIREGNASVIDENGDGSDFRNGWLTLSRDQNDCFLTFFDTSRRNKILWHLEINQKVQRLLSTDDQDHQSFDNSFRINHHIIRTDWKFIDDWIKDINSNIVAEFEPYEQLERILNPNCCQKIGEKLKSFHLINNINLFAAYNDMNMRKDFFNKFIEDFNYLNFHTQNVDSLSTDKVHELNSATANIFSFVLIIKSTDIAISSNNNTDRSSRLNESYFYRIALFDCKLGKLSEEFRYVVSTDIHSLRSSSMADGNRGFDQKLMCTVTKALFHVDLSQSNPNDLYLVLRVERTLHPLKNYICYPIVNMNNNHHNNNNNKIAHNLIMIRQHIEPYAWSIRPLFHTDTLNLETNSNFGLFYKMDQNRLSDEFILNLLNHHHHQSTSSSTRSQTIIQGRLEIELIDWKTFEKQQQQMNKNEEQDKNAEIIIFNPSIYPNKTIILENNNNNNNNVKQQQQQQILINPILEIQSLRLLSKPYREYFNILYIYPQSLRYDSQRIFSKARNLCVTIEIRDTDNVNESPRSLPIIYGRPHDSSLFVQSTTTSVSKHNVTPDFYEEIKVALPLNFSEKLHILFTFSHISCKKECSYSIVGYSWLPISSEKRQIHCQNLALSVFASLPNQYLSCQSLGLGKGLSMPDVKIVGKEVFKVSLTLTSSIISRDFELHNTLLSIIKITRSHRNDSKEISSIISLERQIPKMIGQLADCDREELIHFSQIILQQLFKLIVYAASQELIQSSLNTIIRLVDRFRRDNRLDILREFIDSTFETAEFCNVYIHDQLIILINKMFEQFNPNLKQQQSIANNMEEMKLFLSNIWFLLQIITKSLVQYLIQTGRLCWEREKRFDEEFVVNLKSFFENASLVIAMNSRLEEVQDANRALSYFMTRLCSFLDRSILFNAIFHHVNCLSSRDIVIQELKFNSIAMLLAHEHFVSYCNPMQLEDTITLTIDFCGKHFPVFLILNEFRSLYHQSATFGVRQIRQLALSIIRNQLTKHMLDDRYSSLECREKIIGLYLPILSVILENCNRMMDSTCCGGSNPNTQQKFHSSSKQSYSSFATIHEQQPNSMDGLNSLLVRSTSEISSTLGSISSYSSNSTIGSSNNTLIGHNRSNSSATATSATTSITLAATNSSNNQAVRFDKFSNEEIRDLFICFLCIVQMINVDRMNLLSKKQLKDLFLCLELALNCFEFKPKKLTDNRSKTMPNPISTMSASNLNHHSYQHHHHHYHHHSASAIGENHLTSYLLQQNLSIQSALITLRTIHLYLDNDQKPIDPSISQILSIYLTLMTLPQSQTVLIHLFNSIRYFVQKFSFLLFQSDSFLSPIISKVIRYCNSSLTPIRQGATDLLYCLFVTNMKRTRFETIVCVSRLASSDPHGLLYLHSSLNRLEQLAIADTTQQQQTSTPLIIDDGEEISITTIVERIREILKATKQIREEYFDPYSASELRLQLANSYARTSRSLLRTWLENLSEVHIKNHDWAEAAICLCQVIAILIEQLSSKEIHIIDGMLNISKVSDNIMTKDSIKRESDWLELEESHVSIDVLESIVQECVDLFEKAELYELAPHVLKVVMSSYEKEYEHRKLSQLYTKIAKMHSKAQEINDSGKRIFDTFFRVAFYYLNTGQKMEYIYKMTKLVSLSEMTTKMQTFYPNATYLAADSPTIQQMESSTTESSLHCDQPNLNTNSSKQCGNLIIVITHVTPYIEMARNQFEKNVGVQQFVYEQRLDSKIAQSVAEQYKKRVILTAGHSFPYFLKRIPVISKKEVILDPIDVAIDEMQERVYQLEHVIMNQDLKHLQLVLQGSVHVTVNCGPIAYANAFLKTKSKSQITDDDQPMANGIDDDGDDDIMDENFDESQKHLKFLFEQFLDLCESALKLNERLIKSNQIEYHNNLKQNFEKLRSELDFLNHRSSYIPIFDAISGPTFAPFS</sequence>
<accession>A0A6P6Y7N2</accession>
<dbReference type="Pfam" id="PF20422">
    <property type="entry name" value="DHR-2_Lobe_B"/>
    <property type="match status" value="1"/>
</dbReference>
<dbReference type="FunFam" id="3.40.33.10:FF:000010">
    <property type="entry name" value="Predicted protein"/>
    <property type="match status" value="1"/>
</dbReference>
<name>A0A6P6Y7N2_DERPT</name>
<dbReference type="Pfam" id="PF06920">
    <property type="entry name" value="DHR-2_Lobe_A"/>
    <property type="match status" value="1"/>
</dbReference>
<dbReference type="InterPro" id="IPR043161">
    <property type="entry name" value="DOCK_C_lobe_A"/>
</dbReference>
<dbReference type="InParanoid" id="A0A6P6Y7N2"/>
<dbReference type="PANTHER" id="PTHR23317">
    <property type="entry name" value="DEDICATOR OF CYTOKINESIS DOCK"/>
    <property type="match status" value="1"/>
</dbReference>
<dbReference type="GO" id="GO:0005576">
    <property type="term" value="C:extracellular region"/>
    <property type="evidence" value="ECO:0007669"/>
    <property type="project" value="InterPro"/>
</dbReference>
<comment type="similarity">
    <text evidence="2">Belongs to the DOCK family.</text>
</comment>
<dbReference type="InterPro" id="IPR043162">
    <property type="entry name" value="DOCK_C_lobe_C"/>
</dbReference>
<dbReference type="InterPro" id="IPR034113">
    <property type="entry name" value="SCP_GAPR1-like"/>
</dbReference>
<evidence type="ECO:0000259" key="4">
    <source>
        <dbReference type="PROSITE" id="PS51651"/>
    </source>
</evidence>
<dbReference type="InterPro" id="IPR035892">
    <property type="entry name" value="C2_domain_sf"/>
</dbReference>
<dbReference type="Pfam" id="PF14429">
    <property type="entry name" value="DOCK-C2"/>
    <property type="match status" value="1"/>
</dbReference>
<dbReference type="PROSITE" id="PS51651">
    <property type="entry name" value="DOCKER"/>
    <property type="match status" value="1"/>
</dbReference>
<keyword evidence="1" id="KW-0344">Guanine-nucleotide releasing factor</keyword>
<dbReference type="InterPro" id="IPR018244">
    <property type="entry name" value="Allrgn_V5/Tpx1_CS"/>
</dbReference>
<dbReference type="Gene3D" id="1.20.58.740">
    <property type="match status" value="1"/>
</dbReference>
<dbReference type="InterPro" id="IPR027357">
    <property type="entry name" value="DOCKER_dom"/>
</dbReference>
<reference evidence="6" key="1">
    <citation type="submission" date="2025-08" db="UniProtKB">
        <authorList>
            <consortium name="RefSeq"/>
        </authorList>
    </citation>
    <scope>IDENTIFICATION</scope>
    <source>
        <strain evidence="6">Airmid</strain>
    </source>
</reference>
<dbReference type="InterPro" id="IPR046770">
    <property type="entry name" value="DOCKER_Lobe_B"/>
</dbReference>
<evidence type="ECO:0000259" key="3">
    <source>
        <dbReference type="PROSITE" id="PS51650"/>
    </source>
</evidence>
<dbReference type="PANTHER" id="PTHR23317:SF26">
    <property type="entry name" value="ZIZIMIN, ISOFORM K"/>
    <property type="match status" value="1"/>
</dbReference>
<dbReference type="GO" id="GO:0005085">
    <property type="term" value="F:guanyl-nucleotide exchange factor activity"/>
    <property type="evidence" value="ECO:0007669"/>
    <property type="project" value="UniProtKB-KW"/>
</dbReference>
<dbReference type="PRINTS" id="PR00838">
    <property type="entry name" value="V5ALLERGEN"/>
</dbReference>
<dbReference type="Pfam" id="PF00188">
    <property type="entry name" value="CAP"/>
    <property type="match status" value="3"/>
</dbReference>
<evidence type="ECO:0000313" key="5">
    <source>
        <dbReference type="Proteomes" id="UP000515146"/>
    </source>
</evidence>
<dbReference type="OrthoDB" id="47328at2759"/>
<dbReference type="SUPFAM" id="SSF55797">
    <property type="entry name" value="PR-1-like"/>
    <property type="match status" value="3"/>
</dbReference>
<dbReference type="KEGG" id="dpte:113795450"/>
<dbReference type="Gene3D" id="1.25.40.410">
    <property type="match status" value="1"/>
</dbReference>
<evidence type="ECO:0000256" key="1">
    <source>
        <dbReference type="ARBA" id="ARBA00022658"/>
    </source>
</evidence>
<keyword evidence="5" id="KW-1185">Reference proteome</keyword>
<dbReference type="Proteomes" id="UP000515146">
    <property type="component" value="Unplaced"/>
</dbReference>
<dbReference type="Gene3D" id="3.40.33.10">
    <property type="entry name" value="CAP"/>
    <property type="match status" value="3"/>
</dbReference>
<organism evidence="5 6">
    <name type="scientific">Dermatophagoides pteronyssinus</name>
    <name type="common">European house dust mite</name>
    <dbReference type="NCBI Taxonomy" id="6956"/>
    <lineage>
        <taxon>Eukaryota</taxon>
        <taxon>Metazoa</taxon>
        <taxon>Ecdysozoa</taxon>
        <taxon>Arthropoda</taxon>
        <taxon>Chelicerata</taxon>
        <taxon>Arachnida</taxon>
        <taxon>Acari</taxon>
        <taxon>Acariformes</taxon>
        <taxon>Sarcoptiformes</taxon>
        <taxon>Astigmata</taxon>
        <taxon>Psoroptidia</taxon>
        <taxon>Analgoidea</taxon>
        <taxon>Pyroglyphidae</taxon>
        <taxon>Dermatophagoidinae</taxon>
        <taxon>Dermatophagoides</taxon>
    </lineage>
</organism>
<dbReference type="InterPro" id="IPR046769">
    <property type="entry name" value="DOCKER_Lobe_A"/>
</dbReference>
<dbReference type="InterPro" id="IPR026791">
    <property type="entry name" value="DOCK"/>
</dbReference>
<dbReference type="InterPro" id="IPR027007">
    <property type="entry name" value="C2_DOCK-type_domain"/>
</dbReference>
<dbReference type="SMART" id="SM00198">
    <property type="entry name" value="SCP"/>
    <property type="match status" value="3"/>
</dbReference>
<dbReference type="Gene3D" id="2.60.40.150">
    <property type="entry name" value="C2 domain"/>
    <property type="match status" value="1"/>
</dbReference>
<dbReference type="PROSITE" id="PS01010">
    <property type="entry name" value="CRISP_2"/>
    <property type="match status" value="1"/>
</dbReference>
<dbReference type="PROSITE" id="PS51650">
    <property type="entry name" value="C2_DOCK"/>
    <property type="match status" value="1"/>
</dbReference>
<dbReference type="InterPro" id="IPR014044">
    <property type="entry name" value="CAP_dom"/>
</dbReference>
<protein>
    <submittedName>
        <fullName evidence="6">Dedicator of cytokinesis protein 9-like</fullName>
    </submittedName>
</protein>
<dbReference type="FunFam" id="3.40.33.10:FF:000002">
    <property type="entry name" value="Golgi-associated plant pathogenesis-related protein 1"/>
    <property type="match status" value="1"/>
</dbReference>
<dbReference type="CDD" id="cd05382">
    <property type="entry name" value="CAP_GAPR1-like"/>
    <property type="match status" value="3"/>
</dbReference>
<dbReference type="GO" id="GO:0007264">
    <property type="term" value="P:small GTPase-mediated signal transduction"/>
    <property type="evidence" value="ECO:0007669"/>
    <property type="project" value="InterPro"/>
</dbReference>
<evidence type="ECO:0000313" key="6">
    <source>
        <dbReference type="RefSeq" id="XP_027201433.1"/>
    </source>
</evidence>
<dbReference type="InterPro" id="IPR002413">
    <property type="entry name" value="V5_allergen-like"/>
</dbReference>
<dbReference type="Pfam" id="PF20421">
    <property type="entry name" value="DHR-2_Lobe_C"/>
    <property type="match status" value="2"/>
</dbReference>
<dbReference type="PRINTS" id="PR00837">
    <property type="entry name" value="V5TPXLIKE"/>
</dbReference>
<proteinExistence type="inferred from homology"/>
<dbReference type="InterPro" id="IPR046773">
    <property type="entry name" value="DOCKER_Lobe_C"/>
</dbReference>
<dbReference type="FunCoup" id="A0A6P6Y7N2">
    <property type="interactions" value="229"/>
</dbReference>
<feature type="domain" description="DOCKER" evidence="4">
    <location>
        <begin position="2182"/>
        <end position="2639"/>
    </location>
</feature>